<feature type="compositionally biased region" description="Low complexity" evidence="1">
    <location>
        <begin position="53"/>
        <end position="67"/>
    </location>
</feature>
<evidence type="ECO:0000256" key="1">
    <source>
        <dbReference type="SAM" id="MobiDB-lite"/>
    </source>
</evidence>
<dbReference type="EMBL" id="JAAAHW010011679">
    <property type="protein sequence ID" value="KAF9918168.1"/>
    <property type="molecule type" value="Genomic_DNA"/>
</dbReference>
<organism evidence="2 3">
    <name type="scientific">Modicella reniformis</name>
    <dbReference type="NCBI Taxonomy" id="1440133"/>
    <lineage>
        <taxon>Eukaryota</taxon>
        <taxon>Fungi</taxon>
        <taxon>Fungi incertae sedis</taxon>
        <taxon>Mucoromycota</taxon>
        <taxon>Mortierellomycotina</taxon>
        <taxon>Mortierellomycetes</taxon>
        <taxon>Mortierellales</taxon>
        <taxon>Mortierellaceae</taxon>
        <taxon>Modicella</taxon>
    </lineage>
</organism>
<dbReference type="Proteomes" id="UP000749646">
    <property type="component" value="Unassembled WGS sequence"/>
</dbReference>
<dbReference type="AlphaFoldDB" id="A0A9P6IH69"/>
<accession>A0A9P6IH69</accession>
<proteinExistence type="predicted"/>
<gene>
    <name evidence="2" type="ORF">BGZ65_012574</name>
</gene>
<dbReference type="PANTHER" id="PTHR47725:SF2">
    <property type="entry name" value="UBIQUITIN-LIKE DOMAIN-CONTAINING PROTEIN"/>
    <property type="match status" value="1"/>
</dbReference>
<feature type="non-terminal residue" evidence="2">
    <location>
        <position position="154"/>
    </location>
</feature>
<reference evidence="2" key="1">
    <citation type="journal article" date="2020" name="Fungal Divers.">
        <title>Resolving the Mortierellaceae phylogeny through synthesis of multi-gene phylogenetics and phylogenomics.</title>
        <authorList>
            <person name="Vandepol N."/>
            <person name="Liber J."/>
            <person name="Desiro A."/>
            <person name="Na H."/>
            <person name="Kennedy M."/>
            <person name="Barry K."/>
            <person name="Grigoriev I.V."/>
            <person name="Miller A.N."/>
            <person name="O'Donnell K."/>
            <person name="Stajich J.E."/>
            <person name="Bonito G."/>
        </authorList>
    </citation>
    <scope>NUCLEOTIDE SEQUENCE</scope>
    <source>
        <strain evidence="2">MES-2147</strain>
    </source>
</reference>
<feature type="region of interest" description="Disordered" evidence="1">
    <location>
        <begin position="46"/>
        <end position="80"/>
    </location>
</feature>
<feature type="non-terminal residue" evidence="2">
    <location>
        <position position="1"/>
    </location>
</feature>
<dbReference type="PANTHER" id="PTHR47725">
    <property type="entry name" value="OS03G0364000 PROTEIN"/>
    <property type="match status" value="1"/>
</dbReference>
<sequence>ATSSTAQYYRVKRHTQTIFINTSNPNGDTVLALKHRIIKALSSTAKNRKDGLSSSITSSSSSSSSSSSPPPVPTTPSEIQLQIQNKKDPCLYQELMDSKTLAVSGLVDQQVIVMTFKTASGAWEDVHIVEPETVATLDDLEDEPEEIEAPRSPK</sequence>
<evidence type="ECO:0000313" key="2">
    <source>
        <dbReference type="EMBL" id="KAF9918168.1"/>
    </source>
</evidence>
<evidence type="ECO:0000313" key="3">
    <source>
        <dbReference type="Proteomes" id="UP000749646"/>
    </source>
</evidence>
<comment type="caution">
    <text evidence="2">The sequence shown here is derived from an EMBL/GenBank/DDBJ whole genome shotgun (WGS) entry which is preliminary data.</text>
</comment>
<dbReference type="OrthoDB" id="428577at2759"/>
<protein>
    <submittedName>
        <fullName evidence="2">Uncharacterized protein</fullName>
    </submittedName>
</protein>
<name>A0A9P6IH69_9FUNG</name>
<keyword evidence="3" id="KW-1185">Reference proteome</keyword>